<comment type="catalytic activity">
    <reaction evidence="1">
        <text>7-phospho-2-dehydro-3-deoxy-D-arabino-heptonate = 3-dehydroquinate + phosphate</text>
        <dbReference type="Rhea" id="RHEA:21968"/>
        <dbReference type="ChEBI" id="CHEBI:32364"/>
        <dbReference type="ChEBI" id="CHEBI:43474"/>
        <dbReference type="ChEBI" id="CHEBI:58394"/>
        <dbReference type="EC" id="4.2.3.4"/>
    </reaction>
</comment>
<dbReference type="SUPFAM" id="SSF56796">
    <property type="entry name" value="Dehydroquinate synthase-like"/>
    <property type="match status" value="1"/>
</dbReference>
<dbReference type="PANTHER" id="PTHR43622:SF7">
    <property type="entry name" value="3-DEHYDROQUINATE SYNTHASE, CHLOROPLASTIC"/>
    <property type="match status" value="1"/>
</dbReference>
<keyword evidence="12" id="KW-0547">Nucleotide-binding</keyword>
<dbReference type="InterPro" id="IPR016037">
    <property type="entry name" value="DHQ_synth_AroB"/>
</dbReference>
<dbReference type="GO" id="GO:0008652">
    <property type="term" value="P:amino acid biosynthetic process"/>
    <property type="evidence" value="ECO:0007669"/>
    <property type="project" value="UniProtKB-KW"/>
</dbReference>
<feature type="domain" description="3-dehydroquinate synthase C-terminal" evidence="19">
    <location>
        <begin position="181"/>
        <end position="238"/>
    </location>
</feature>
<dbReference type="Gene3D" id="3.40.50.1970">
    <property type="match status" value="1"/>
</dbReference>
<dbReference type="EC" id="4.2.3.4" evidence="7"/>
<comment type="cofactor">
    <cofactor evidence="3">
        <name>Co(2+)</name>
        <dbReference type="ChEBI" id="CHEBI:48828"/>
    </cofactor>
</comment>
<evidence type="ECO:0000256" key="12">
    <source>
        <dbReference type="ARBA" id="ARBA00022741"/>
    </source>
</evidence>
<evidence type="ECO:0000256" key="3">
    <source>
        <dbReference type="ARBA" id="ARBA00001941"/>
    </source>
</evidence>
<dbReference type="EMBL" id="CAFBOZ010000141">
    <property type="protein sequence ID" value="CAB5007462.1"/>
    <property type="molecule type" value="Genomic_DNA"/>
</dbReference>
<dbReference type="GO" id="GO:0005737">
    <property type="term" value="C:cytoplasm"/>
    <property type="evidence" value="ECO:0007669"/>
    <property type="project" value="UniProtKB-SubCell"/>
</dbReference>
<evidence type="ECO:0000256" key="15">
    <source>
        <dbReference type="ARBA" id="ARBA00023141"/>
    </source>
</evidence>
<dbReference type="HAMAP" id="MF_00110">
    <property type="entry name" value="DHQ_synthase"/>
    <property type="match status" value="1"/>
</dbReference>
<dbReference type="GO" id="GO:0009073">
    <property type="term" value="P:aromatic amino acid family biosynthetic process"/>
    <property type="evidence" value="ECO:0007669"/>
    <property type="project" value="UniProtKB-KW"/>
</dbReference>
<dbReference type="Pfam" id="PF01761">
    <property type="entry name" value="DHQ_synthase"/>
    <property type="match status" value="1"/>
</dbReference>
<evidence type="ECO:0000256" key="6">
    <source>
        <dbReference type="ARBA" id="ARBA00005412"/>
    </source>
</evidence>
<evidence type="ECO:0000259" key="18">
    <source>
        <dbReference type="Pfam" id="PF01761"/>
    </source>
</evidence>
<proteinExistence type="inferred from homology"/>
<accession>A0A6J7PYK1</accession>
<keyword evidence="16" id="KW-0456">Lyase</keyword>
<keyword evidence="13" id="KW-0862">Zinc</keyword>
<dbReference type="InterPro" id="IPR050071">
    <property type="entry name" value="Dehydroquinate_synthase"/>
</dbReference>
<dbReference type="AlphaFoldDB" id="A0A6J7PYK1"/>
<keyword evidence="11" id="KW-0479">Metal-binding</keyword>
<dbReference type="GO" id="GO:0003856">
    <property type="term" value="F:3-dehydroquinate synthase activity"/>
    <property type="evidence" value="ECO:0007669"/>
    <property type="project" value="UniProtKB-EC"/>
</dbReference>
<organism evidence="20">
    <name type="scientific">freshwater metagenome</name>
    <dbReference type="NCBI Taxonomy" id="449393"/>
    <lineage>
        <taxon>unclassified sequences</taxon>
        <taxon>metagenomes</taxon>
        <taxon>ecological metagenomes</taxon>
    </lineage>
</organism>
<evidence type="ECO:0000256" key="9">
    <source>
        <dbReference type="ARBA" id="ARBA00022490"/>
    </source>
</evidence>
<evidence type="ECO:0000256" key="16">
    <source>
        <dbReference type="ARBA" id="ARBA00023239"/>
    </source>
</evidence>
<dbReference type="InterPro" id="IPR030963">
    <property type="entry name" value="DHQ_synth_fam"/>
</dbReference>
<keyword evidence="17" id="KW-0170">Cobalt</keyword>
<keyword evidence="10" id="KW-0028">Amino-acid biosynthesis</keyword>
<sequence length="383" mass="39696">MTELTTVTVEVETPYDVVIGHGVSRSAVSLLASDTRQLAVLHAPAVADRARAIAAEAENAGIRVLVVEVPDAEAAKTVEVAAHCWAQLGAASFSRSDAVIGVGGGATTDLSGFVAATWLRGVQHIVVPTTLLGMVDAAVGGKTGINTAEGKNLVGVFHSPAGVVCDLDALVTLPTADYAAGLAEVVKCGFISDPHILDLVEADLTMASRAGGAAEAELITRAVRVKAEVVARDFREATTVAVDGIAPSPRGLPRVTGREVLNYGHTFGHAIEHVEGYRWRHGDAISVGMVFVAELSRAAGLLSDDAVARHRDVLAGLGLPVSYPVAQREALLAAMGRDKKSRGSLLRFVVLENVSTSDAQAVPVLLAGPDARVLDEAFARTCG</sequence>
<gene>
    <name evidence="20" type="ORF">UFOPK3992_01061</name>
</gene>
<comment type="pathway">
    <text evidence="5">Metabolic intermediate biosynthesis; chorismate biosynthesis; chorismate from D-erythrose 4-phosphate and phosphoenolpyruvate: step 2/7.</text>
</comment>
<evidence type="ECO:0000256" key="14">
    <source>
        <dbReference type="ARBA" id="ARBA00023027"/>
    </source>
</evidence>
<comment type="cofactor">
    <cofactor evidence="2">
        <name>NAD(+)</name>
        <dbReference type="ChEBI" id="CHEBI:57540"/>
    </cofactor>
</comment>
<evidence type="ECO:0000256" key="13">
    <source>
        <dbReference type="ARBA" id="ARBA00022833"/>
    </source>
</evidence>
<feature type="domain" description="3-dehydroquinate synthase C-terminal" evidence="19">
    <location>
        <begin position="258"/>
        <end position="341"/>
    </location>
</feature>
<keyword evidence="9" id="KW-0963">Cytoplasm</keyword>
<evidence type="ECO:0000256" key="1">
    <source>
        <dbReference type="ARBA" id="ARBA00001393"/>
    </source>
</evidence>
<dbReference type="Pfam" id="PF24621">
    <property type="entry name" value="DHQS_C"/>
    <property type="match status" value="2"/>
</dbReference>
<protein>
    <recommendedName>
        <fullName evidence="8">3-dehydroquinate synthase</fullName>
        <ecNumber evidence="7">4.2.3.4</ecNumber>
    </recommendedName>
</protein>
<keyword evidence="15" id="KW-0057">Aromatic amino acid biosynthesis</keyword>
<feature type="domain" description="3-dehydroquinate synthase N-terminal" evidence="18">
    <location>
        <begin position="67"/>
        <end position="178"/>
    </location>
</feature>
<dbReference type="PIRSF" id="PIRSF001455">
    <property type="entry name" value="DHQ_synth"/>
    <property type="match status" value="1"/>
</dbReference>
<evidence type="ECO:0000256" key="17">
    <source>
        <dbReference type="ARBA" id="ARBA00023285"/>
    </source>
</evidence>
<dbReference type="PANTHER" id="PTHR43622">
    <property type="entry name" value="3-DEHYDROQUINATE SYNTHASE"/>
    <property type="match status" value="1"/>
</dbReference>
<dbReference type="CDD" id="cd08195">
    <property type="entry name" value="DHQS"/>
    <property type="match status" value="1"/>
</dbReference>
<evidence type="ECO:0000256" key="7">
    <source>
        <dbReference type="ARBA" id="ARBA00013031"/>
    </source>
</evidence>
<dbReference type="Gene3D" id="1.20.1090.10">
    <property type="entry name" value="Dehydroquinate synthase-like - alpha domain"/>
    <property type="match status" value="1"/>
</dbReference>
<evidence type="ECO:0000256" key="10">
    <source>
        <dbReference type="ARBA" id="ARBA00022605"/>
    </source>
</evidence>
<evidence type="ECO:0000313" key="20">
    <source>
        <dbReference type="EMBL" id="CAB5007462.1"/>
    </source>
</evidence>
<evidence type="ECO:0000256" key="11">
    <source>
        <dbReference type="ARBA" id="ARBA00022723"/>
    </source>
</evidence>
<evidence type="ECO:0000256" key="2">
    <source>
        <dbReference type="ARBA" id="ARBA00001911"/>
    </source>
</evidence>
<evidence type="ECO:0000259" key="19">
    <source>
        <dbReference type="Pfam" id="PF24621"/>
    </source>
</evidence>
<comment type="subcellular location">
    <subcellularLocation>
        <location evidence="4">Cytoplasm</location>
    </subcellularLocation>
</comment>
<dbReference type="GO" id="GO:0000166">
    <property type="term" value="F:nucleotide binding"/>
    <property type="evidence" value="ECO:0007669"/>
    <property type="project" value="UniProtKB-KW"/>
</dbReference>
<name>A0A6J7PYK1_9ZZZZ</name>
<reference evidence="20" key="1">
    <citation type="submission" date="2020-05" db="EMBL/GenBank/DDBJ databases">
        <authorList>
            <person name="Chiriac C."/>
            <person name="Salcher M."/>
            <person name="Ghai R."/>
            <person name="Kavagutti S V."/>
        </authorList>
    </citation>
    <scope>NUCLEOTIDE SEQUENCE</scope>
</reference>
<comment type="similarity">
    <text evidence="6">Belongs to the sugar phosphate cyclases superfamily. Dehydroquinate synthase family.</text>
</comment>
<evidence type="ECO:0000256" key="8">
    <source>
        <dbReference type="ARBA" id="ARBA00017684"/>
    </source>
</evidence>
<evidence type="ECO:0000256" key="4">
    <source>
        <dbReference type="ARBA" id="ARBA00004496"/>
    </source>
</evidence>
<dbReference type="InterPro" id="IPR056179">
    <property type="entry name" value="DHQS_C"/>
</dbReference>
<keyword evidence="14" id="KW-0520">NAD</keyword>
<evidence type="ECO:0000256" key="5">
    <source>
        <dbReference type="ARBA" id="ARBA00004661"/>
    </source>
</evidence>
<dbReference type="InterPro" id="IPR030960">
    <property type="entry name" value="DHQS/DOIS_N"/>
</dbReference>
<dbReference type="GO" id="GO:0046872">
    <property type="term" value="F:metal ion binding"/>
    <property type="evidence" value="ECO:0007669"/>
    <property type="project" value="UniProtKB-KW"/>
</dbReference>